<dbReference type="PANTHER" id="PTHR39338:SF7">
    <property type="entry name" value="BLL6692 PROTEIN"/>
    <property type="match status" value="1"/>
</dbReference>
<reference evidence="2" key="1">
    <citation type="submission" date="2017-08" db="EMBL/GenBank/DDBJ databases">
        <authorList>
            <person name="Varghese N."/>
            <person name="Submissions S."/>
        </authorList>
    </citation>
    <scope>NUCLEOTIDE SEQUENCE [LARGE SCALE GENOMIC DNA]</scope>
    <source>
        <strain evidence="2">KCTC 23107</strain>
    </source>
</reference>
<sequence length="403" mass="46843">MRIAANVARMFLPFFLELKAAKVPVSLREYLTLMEGLDAGLSLYDVEGFYYLARAALVKDERHIDRFDRVFSHYFRGVEAVSGESGVDAQNLPEEWLRRMAEKHLSEDEKKLIESLGGFDKLMETLKQRLEEQQKRHQGGSKWIGTAGTSPFGAYGYNPEGVRIGQKESRHRRAVKVWDKREFRNLDDKVELGTRNIKVALRRLRRWVREGAAEEFDLPGTIQSTAEHGWLDVKTRPERRNAVKLLMFFDIGGSMDDHVKVVEELFSAARAEFRHMEYFYFHNCLYEGVWRDNRRRRQELLPTAELLRTYGSDYRVIFVGDAAMSPYEIVSAGGSVEHWNDEPGQVWLTRVLNHFHKVAWLNPTPEAYWQHTHSTALIRQLFSDRMFPMTLAGLEAATRQLTR</sequence>
<keyword evidence="2" id="KW-1185">Reference proteome</keyword>
<evidence type="ECO:0008006" key="3">
    <source>
        <dbReference type="Google" id="ProtNLM"/>
    </source>
</evidence>
<dbReference type="InterPro" id="IPR008912">
    <property type="entry name" value="Uncharacterised_CoxE"/>
</dbReference>
<accession>A0A286I9B3</accession>
<name>A0A286I9B3_9HYPH</name>
<protein>
    <recommendedName>
        <fullName evidence="3">VWA domain containing CoxE-like protein</fullName>
    </recommendedName>
</protein>
<dbReference type="Pfam" id="PF05762">
    <property type="entry name" value="VWA_CoxE"/>
    <property type="match status" value="1"/>
</dbReference>
<dbReference type="Proteomes" id="UP000219465">
    <property type="component" value="Unassembled WGS sequence"/>
</dbReference>
<proteinExistence type="predicted"/>
<evidence type="ECO:0000313" key="2">
    <source>
        <dbReference type="Proteomes" id="UP000219465"/>
    </source>
</evidence>
<evidence type="ECO:0000313" key="1">
    <source>
        <dbReference type="EMBL" id="SOE16705.1"/>
    </source>
</evidence>
<dbReference type="EMBL" id="OCPC01000002">
    <property type="protein sequence ID" value="SOE16705.1"/>
    <property type="molecule type" value="Genomic_DNA"/>
</dbReference>
<organism evidence="1 2">
    <name type="scientific">Hoeflea halophila</name>
    <dbReference type="NCBI Taxonomy" id="714899"/>
    <lineage>
        <taxon>Bacteria</taxon>
        <taxon>Pseudomonadati</taxon>
        <taxon>Pseudomonadota</taxon>
        <taxon>Alphaproteobacteria</taxon>
        <taxon>Hyphomicrobiales</taxon>
        <taxon>Rhizobiaceae</taxon>
        <taxon>Hoeflea</taxon>
    </lineage>
</organism>
<dbReference type="AlphaFoldDB" id="A0A286I9B3"/>
<gene>
    <name evidence="1" type="ORF">SAMN05877838_1585</name>
</gene>
<dbReference type="PANTHER" id="PTHR39338">
    <property type="entry name" value="BLL5662 PROTEIN-RELATED"/>
    <property type="match status" value="1"/>
</dbReference>